<evidence type="ECO:0000313" key="7">
    <source>
        <dbReference type="EMBL" id="OAG35075.1"/>
    </source>
</evidence>
<evidence type="ECO:0000259" key="6">
    <source>
        <dbReference type="PROSITE" id="PS50048"/>
    </source>
</evidence>
<feature type="region of interest" description="Disordered" evidence="5">
    <location>
        <begin position="55"/>
        <end position="74"/>
    </location>
</feature>
<feature type="compositionally biased region" description="Low complexity" evidence="5">
    <location>
        <begin position="60"/>
        <end position="74"/>
    </location>
</feature>
<dbReference type="EMBL" id="LVKK01000130">
    <property type="protein sequence ID" value="OAG35075.1"/>
    <property type="molecule type" value="Genomic_DNA"/>
</dbReference>
<evidence type="ECO:0000256" key="4">
    <source>
        <dbReference type="ARBA" id="ARBA00023242"/>
    </source>
</evidence>
<comment type="caution">
    <text evidence="7">The sequence shown here is derived from an EMBL/GenBank/DDBJ whole genome shotgun (WGS) entry which is preliminary data.</text>
</comment>
<dbReference type="Gene3D" id="4.10.240.10">
    <property type="entry name" value="Zn(2)-C6 fungal-type DNA-binding domain"/>
    <property type="match status" value="1"/>
</dbReference>
<evidence type="ECO:0000256" key="5">
    <source>
        <dbReference type="SAM" id="MobiDB-lite"/>
    </source>
</evidence>
<dbReference type="GO" id="GO:0008270">
    <property type="term" value="F:zinc ion binding"/>
    <property type="evidence" value="ECO:0007669"/>
    <property type="project" value="InterPro"/>
</dbReference>
<gene>
    <name evidence="7" type="ORF">AYO21_10748</name>
</gene>
<dbReference type="Pfam" id="PF00172">
    <property type="entry name" value="Zn_clus"/>
    <property type="match status" value="1"/>
</dbReference>
<dbReference type="PANTHER" id="PTHR38111">
    <property type="entry name" value="ZN(2)-C6 FUNGAL-TYPE DOMAIN-CONTAINING PROTEIN-RELATED"/>
    <property type="match status" value="1"/>
</dbReference>
<keyword evidence="2" id="KW-0238">DNA-binding</keyword>
<keyword evidence="3" id="KW-0804">Transcription</keyword>
<dbReference type="OrthoDB" id="4526329at2759"/>
<proteinExistence type="predicted"/>
<sequence>MVAWTSRCLTCRQRRVKCDQQWPVCGECRRNKRRCPRPPEQLKFHAENVRRLSLQTTSTGVIRSSPSSVGRPVPANRATKIGADLVRVVIMTLGNSSLSKLLAHTPAMLDDSSALTAAVACLSDTRKRQMLATAGPKVDPILYGHSLRCLRMALEDVVLLKSRQTLLATIVMAQIDAATLTTTLPNLQATWSTHLSGVGFLLEHQGVETVGDDLTSDILTDVLQPLAAHFYSRHQPFFLGSPKWKVAFCERPADSLCQRLSVKIFRIMTVWPDVMGGLRGYHCGKVEFDSVLSKVMSMSATLESMEGQVQMILADSAQVRTRPATAKDSPVDEVYQLDDSTIPRVCCYHALCTIVTLNMLAALQGWTAELREHAASVSQRIWMCHEYVLGVGIFGLHYYPTALLLSYDSAESDRVRDWIVSLLNHLQGRTNPATDALWTRDELAARCFAVSGRQSSGVEH</sequence>
<dbReference type="GO" id="GO:0003677">
    <property type="term" value="F:DNA binding"/>
    <property type="evidence" value="ECO:0007669"/>
    <property type="project" value="UniProtKB-KW"/>
</dbReference>
<dbReference type="RefSeq" id="XP_022507027.1">
    <property type="nucleotide sequence ID" value="XM_022660657.1"/>
</dbReference>
<dbReference type="InterPro" id="IPR036864">
    <property type="entry name" value="Zn2-C6_fun-type_DNA-bd_sf"/>
</dbReference>
<feature type="domain" description="Zn(2)-C6 fungal-type" evidence="6">
    <location>
        <begin position="7"/>
        <end position="35"/>
    </location>
</feature>
<name>A0A177ESS2_9EURO</name>
<evidence type="ECO:0000313" key="8">
    <source>
        <dbReference type="Proteomes" id="UP000077002"/>
    </source>
</evidence>
<dbReference type="CDD" id="cd00067">
    <property type="entry name" value="GAL4"/>
    <property type="match status" value="1"/>
</dbReference>
<protein>
    <recommendedName>
        <fullName evidence="6">Zn(2)-C6 fungal-type domain-containing protein</fullName>
    </recommendedName>
</protein>
<dbReference type="PROSITE" id="PS50048">
    <property type="entry name" value="ZN2_CY6_FUNGAL_2"/>
    <property type="match status" value="1"/>
</dbReference>
<dbReference type="Proteomes" id="UP000077002">
    <property type="component" value="Unassembled WGS sequence"/>
</dbReference>
<dbReference type="SUPFAM" id="SSF57701">
    <property type="entry name" value="Zn2/Cys6 DNA-binding domain"/>
    <property type="match status" value="1"/>
</dbReference>
<dbReference type="AlphaFoldDB" id="A0A177ESS2"/>
<dbReference type="InterPro" id="IPR053178">
    <property type="entry name" value="Osmoadaptation_assoc"/>
</dbReference>
<evidence type="ECO:0000256" key="2">
    <source>
        <dbReference type="ARBA" id="ARBA00023125"/>
    </source>
</evidence>
<keyword evidence="1" id="KW-0805">Transcription regulation</keyword>
<keyword evidence="8" id="KW-1185">Reference proteome</keyword>
<dbReference type="GeneID" id="34605859"/>
<evidence type="ECO:0000256" key="3">
    <source>
        <dbReference type="ARBA" id="ARBA00023163"/>
    </source>
</evidence>
<accession>A0A177ESS2</accession>
<evidence type="ECO:0000256" key="1">
    <source>
        <dbReference type="ARBA" id="ARBA00023015"/>
    </source>
</evidence>
<dbReference type="InterPro" id="IPR001138">
    <property type="entry name" value="Zn2Cys6_DnaBD"/>
</dbReference>
<dbReference type="PANTHER" id="PTHR38111:SF2">
    <property type="entry name" value="FINGER DOMAIN PROTEIN, PUTATIVE (AFU_ORTHOLOGUE AFUA_1G01560)-RELATED"/>
    <property type="match status" value="1"/>
</dbReference>
<dbReference type="GO" id="GO:0000981">
    <property type="term" value="F:DNA-binding transcription factor activity, RNA polymerase II-specific"/>
    <property type="evidence" value="ECO:0007669"/>
    <property type="project" value="InterPro"/>
</dbReference>
<reference evidence="7 8" key="1">
    <citation type="submission" date="2016-03" db="EMBL/GenBank/DDBJ databases">
        <title>Draft genome sequence of the Fonsecaea monophora CBS 269.37.</title>
        <authorList>
            <person name="Bombassaro A."/>
            <person name="Vinicius W.A."/>
            <person name="De Hoog S."/>
            <person name="Sun J."/>
            <person name="Souza E.M."/>
            <person name="Raittz R.T."/>
            <person name="Costa F."/>
            <person name="Leao A.C."/>
            <person name="Tadra-Sfeir M.Z."/>
            <person name="Baura V."/>
            <person name="Balsanelli E."/>
            <person name="Pedrosa F.O."/>
            <person name="Moreno L.F."/>
            <person name="Steffens M.B."/>
            <person name="Xi L."/>
            <person name="Bocca A.L."/>
            <person name="Felipe M.S."/>
            <person name="Teixeira M."/>
            <person name="Telles Filho F.Q."/>
            <person name="Azevedo C.M."/>
            <person name="Gomes R."/>
            <person name="Vicente V.A."/>
        </authorList>
    </citation>
    <scope>NUCLEOTIDE SEQUENCE [LARGE SCALE GENOMIC DNA]</scope>
    <source>
        <strain evidence="7 8">CBS 269.37</strain>
    </source>
</reference>
<organism evidence="7 8">
    <name type="scientific">Fonsecaea monophora</name>
    <dbReference type="NCBI Taxonomy" id="254056"/>
    <lineage>
        <taxon>Eukaryota</taxon>
        <taxon>Fungi</taxon>
        <taxon>Dikarya</taxon>
        <taxon>Ascomycota</taxon>
        <taxon>Pezizomycotina</taxon>
        <taxon>Eurotiomycetes</taxon>
        <taxon>Chaetothyriomycetidae</taxon>
        <taxon>Chaetothyriales</taxon>
        <taxon>Herpotrichiellaceae</taxon>
        <taxon>Fonsecaea</taxon>
    </lineage>
</organism>
<keyword evidence="4" id="KW-0539">Nucleus</keyword>